<dbReference type="InterPro" id="IPR029058">
    <property type="entry name" value="AB_hydrolase_fold"/>
</dbReference>
<dbReference type="SUPFAM" id="SSF53474">
    <property type="entry name" value="alpha/beta-Hydrolases"/>
    <property type="match status" value="1"/>
</dbReference>
<dbReference type="Gene3D" id="3.40.50.1820">
    <property type="entry name" value="alpha/beta hydrolase"/>
    <property type="match status" value="1"/>
</dbReference>
<dbReference type="PANTHER" id="PTHR43265:SF1">
    <property type="entry name" value="ESTERASE ESTD"/>
    <property type="match status" value="1"/>
</dbReference>
<protein>
    <recommendedName>
        <fullName evidence="3">Alpha/beta hydrolase</fullName>
    </recommendedName>
</protein>
<sequence length="354" mass="40797">MKFINVKNLFLEITYKITMKKLISLLVLLIFFNFSYSQNRVGDTGFISFTIEEENDQIDFVIADTVLNTQKPLLLFCQGSTPMPLFMDVGNNRIVPMPLGNFDLEEMRKHYHVAVISMPKTPMIVEYGELSEQYFYIGNSGSKNPTEEFSLADYIENYVRRANVVIDYLKTKDFIDFTKLVVCGHSQGSRVAVGIADANEDVTHLGLFAYSYERRIDGIIRKIRAQAEKGEITWEEADAKQSSQYEFYKRVLNDDSLKIRPHLTSWRSFSKSTIEELASLEIPVYIANGSEDISCANTDMIPLYFIEQGKTNYFIKRYSGLEHNFFPIVDGKPDHKNGEWKNVMNAFIEWSLDN</sequence>
<evidence type="ECO:0000313" key="1">
    <source>
        <dbReference type="EMBL" id="RYM32084.1"/>
    </source>
</evidence>
<dbReference type="EMBL" id="SETE01000007">
    <property type="protein sequence ID" value="RYM32084.1"/>
    <property type="molecule type" value="Genomic_DNA"/>
</dbReference>
<comment type="caution">
    <text evidence="1">The sequence shown here is derived from an EMBL/GenBank/DDBJ whole genome shotgun (WGS) entry which is preliminary data.</text>
</comment>
<dbReference type="InterPro" id="IPR053145">
    <property type="entry name" value="AB_hydrolase_Est10"/>
</dbReference>
<organism evidence="1 2">
    <name type="scientific">Brumimicrobium glaciale</name>
    <dbReference type="NCBI Taxonomy" id="200475"/>
    <lineage>
        <taxon>Bacteria</taxon>
        <taxon>Pseudomonadati</taxon>
        <taxon>Bacteroidota</taxon>
        <taxon>Flavobacteriia</taxon>
        <taxon>Flavobacteriales</taxon>
        <taxon>Crocinitomicaceae</taxon>
        <taxon>Brumimicrobium</taxon>
    </lineage>
</organism>
<evidence type="ECO:0008006" key="3">
    <source>
        <dbReference type="Google" id="ProtNLM"/>
    </source>
</evidence>
<dbReference type="GO" id="GO:0052689">
    <property type="term" value="F:carboxylic ester hydrolase activity"/>
    <property type="evidence" value="ECO:0007669"/>
    <property type="project" value="TreeGrafter"/>
</dbReference>
<accession>A0A4Q4KIL8</accession>
<dbReference type="AlphaFoldDB" id="A0A4Q4KIL8"/>
<keyword evidence="2" id="KW-1185">Reference proteome</keyword>
<evidence type="ECO:0000313" key="2">
    <source>
        <dbReference type="Proteomes" id="UP000293952"/>
    </source>
</evidence>
<dbReference type="Proteomes" id="UP000293952">
    <property type="component" value="Unassembled WGS sequence"/>
</dbReference>
<gene>
    <name evidence="1" type="ORF">ERX46_15490</name>
</gene>
<dbReference type="PANTHER" id="PTHR43265">
    <property type="entry name" value="ESTERASE ESTD"/>
    <property type="match status" value="1"/>
</dbReference>
<proteinExistence type="predicted"/>
<name>A0A4Q4KIL8_9FLAO</name>
<reference evidence="1 2" key="1">
    <citation type="submission" date="2019-02" db="EMBL/GenBank/DDBJ databases">
        <title>Genome sequence of the sea-ice species Brumimicrobium glaciale.</title>
        <authorList>
            <person name="Bowman J.P."/>
        </authorList>
    </citation>
    <scope>NUCLEOTIDE SEQUENCE [LARGE SCALE GENOMIC DNA]</scope>
    <source>
        <strain evidence="1 2">IC156</strain>
    </source>
</reference>